<dbReference type="PROSITE" id="PS50088">
    <property type="entry name" value="ANK_REPEAT"/>
    <property type="match status" value="1"/>
</dbReference>
<dbReference type="Pfam" id="PF13637">
    <property type="entry name" value="Ank_4"/>
    <property type="match status" value="1"/>
</dbReference>
<gene>
    <name evidence="4" type="ORF">MELIAE_LOCUS6647</name>
</gene>
<dbReference type="Gene3D" id="1.25.40.20">
    <property type="entry name" value="Ankyrin repeat-containing domain"/>
    <property type="match status" value="1"/>
</dbReference>
<keyword evidence="1" id="KW-0677">Repeat</keyword>
<proteinExistence type="predicted"/>
<evidence type="ECO:0000313" key="5">
    <source>
        <dbReference type="Proteomes" id="UP001154078"/>
    </source>
</evidence>
<sequence>MTELTDTTSKNKVEIIDDDKNTKLHYGCVLGNKERVLKELEKCLKVDIENYLGWTPLMMACRNGHLEIVKLLLDKKADATKKNKFGINVFTICVASENLELIRLMLQHLLNGGVSKLSLQKIFSPLSMAVLFSNVEISSYLIQQSFNINHQAPLTGLTPCMFSAATLNTEMFDLLIKCGANEHIQNTAGATAKYLIDLKRQKKYNKQKKTAKNNVYLEPPQHQVQQQYHQANIPMIMVSPLPPYETHNMHGPPANFRKSSDVHTPNYFMSPMTPITPVNFMPQMFFPPDFDAHQGMHYYGLYNEVLNQRMYPSSFLSPMTLNYAASPCI</sequence>
<dbReference type="Proteomes" id="UP001154078">
    <property type="component" value="Chromosome 4"/>
</dbReference>
<reference evidence="4" key="1">
    <citation type="submission" date="2021-12" db="EMBL/GenBank/DDBJ databases">
        <authorList>
            <person name="King R."/>
        </authorList>
    </citation>
    <scope>NUCLEOTIDE SEQUENCE</scope>
</reference>
<evidence type="ECO:0000313" key="4">
    <source>
        <dbReference type="EMBL" id="CAH0555234.1"/>
    </source>
</evidence>
<dbReference type="SMART" id="SM00248">
    <property type="entry name" value="ANK"/>
    <property type="match status" value="4"/>
</dbReference>
<dbReference type="SUPFAM" id="SSF48403">
    <property type="entry name" value="Ankyrin repeat"/>
    <property type="match status" value="1"/>
</dbReference>
<feature type="repeat" description="ANK" evidence="3">
    <location>
        <begin position="52"/>
        <end position="84"/>
    </location>
</feature>
<dbReference type="PANTHER" id="PTHR24123">
    <property type="entry name" value="ANKYRIN REPEAT-CONTAINING"/>
    <property type="match status" value="1"/>
</dbReference>
<dbReference type="InterPro" id="IPR002110">
    <property type="entry name" value="Ankyrin_rpt"/>
</dbReference>
<evidence type="ECO:0000256" key="2">
    <source>
        <dbReference type="ARBA" id="ARBA00023043"/>
    </source>
</evidence>
<dbReference type="PANTHER" id="PTHR24123:SF33">
    <property type="entry name" value="PROTEIN HOS4"/>
    <property type="match status" value="1"/>
</dbReference>
<accession>A0A9P0B4T4</accession>
<dbReference type="Pfam" id="PF12796">
    <property type="entry name" value="Ank_2"/>
    <property type="match status" value="1"/>
</dbReference>
<evidence type="ECO:0000256" key="3">
    <source>
        <dbReference type="PROSITE-ProRule" id="PRU00023"/>
    </source>
</evidence>
<dbReference type="EMBL" id="OV121135">
    <property type="protein sequence ID" value="CAH0555234.1"/>
    <property type="molecule type" value="Genomic_DNA"/>
</dbReference>
<organism evidence="4 5">
    <name type="scientific">Brassicogethes aeneus</name>
    <name type="common">Rape pollen beetle</name>
    <name type="synonym">Meligethes aeneus</name>
    <dbReference type="NCBI Taxonomy" id="1431903"/>
    <lineage>
        <taxon>Eukaryota</taxon>
        <taxon>Metazoa</taxon>
        <taxon>Ecdysozoa</taxon>
        <taxon>Arthropoda</taxon>
        <taxon>Hexapoda</taxon>
        <taxon>Insecta</taxon>
        <taxon>Pterygota</taxon>
        <taxon>Neoptera</taxon>
        <taxon>Endopterygota</taxon>
        <taxon>Coleoptera</taxon>
        <taxon>Polyphaga</taxon>
        <taxon>Cucujiformia</taxon>
        <taxon>Nitidulidae</taxon>
        <taxon>Meligethinae</taxon>
        <taxon>Brassicogethes</taxon>
    </lineage>
</organism>
<dbReference type="AlphaFoldDB" id="A0A9P0B4T4"/>
<keyword evidence="5" id="KW-1185">Reference proteome</keyword>
<dbReference type="OrthoDB" id="539213at2759"/>
<dbReference type="InterPro" id="IPR036770">
    <property type="entry name" value="Ankyrin_rpt-contain_sf"/>
</dbReference>
<protein>
    <submittedName>
        <fullName evidence="4">Uncharacterized protein</fullName>
    </submittedName>
</protein>
<dbReference type="InterPro" id="IPR051165">
    <property type="entry name" value="Multifunctional_ANK_Repeat"/>
</dbReference>
<evidence type="ECO:0000256" key="1">
    <source>
        <dbReference type="ARBA" id="ARBA00022737"/>
    </source>
</evidence>
<keyword evidence="2 3" id="KW-0040">ANK repeat</keyword>
<name>A0A9P0B4T4_BRAAE</name>
<dbReference type="PROSITE" id="PS50297">
    <property type="entry name" value="ANK_REP_REGION"/>
    <property type="match status" value="1"/>
</dbReference>